<dbReference type="Proteomes" id="UP000009881">
    <property type="component" value="Unassembled WGS sequence"/>
</dbReference>
<evidence type="ECO:0000256" key="5">
    <source>
        <dbReference type="ARBA" id="ARBA00023002"/>
    </source>
</evidence>
<dbReference type="CDD" id="cd07363">
    <property type="entry name" value="45_DOPA_Dioxygenase"/>
    <property type="match status" value="1"/>
</dbReference>
<dbReference type="InterPro" id="IPR014436">
    <property type="entry name" value="Extradiol_dOase_DODA"/>
</dbReference>
<evidence type="ECO:0000256" key="4">
    <source>
        <dbReference type="ARBA" id="ARBA00022833"/>
    </source>
</evidence>
<dbReference type="EMBL" id="ANHY01000008">
    <property type="protein sequence ID" value="EKV30445.1"/>
    <property type="molecule type" value="Genomic_DNA"/>
</dbReference>
<keyword evidence="8" id="KW-1185">Reference proteome</keyword>
<reference evidence="7 8" key="1">
    <citation type="journal article" date="2013" name="Genome Announc.">
        <title>Draft Genome Sequence of an Alphaproteobacterium, Caenispirillum salinarum AK4(T), Isolated from a Solar Saltern.</title>
        <authorList>
            <person name="Khatri I."/>
            <person name="Singh A."/>
            <person name="Korpole S."/>
            <person name="Pinnaka A.K."/>
            <person name="Subramanian S."/>
        </authorList>
    </citation>
    <scope>NUCLEOTIDE SEQUENCE [LARGE SCALE GENOMIC DNA]</scope>
    <source>
        <strain evidence="7 8">AK4</strain>
    </source>
</reference>
<feature type="domain" description="Extradiol ring-cleavage dioxygenase class III enzyme subunit B" evidence="6">
    <location>
        <begin position="24"/>
        <end position="232"/>
    </location>
</feature>
<keyword evidence="4" id="KW-0862">Zinc</keyword>
<dbReference type="SUPFAM" id="SSF53213">
    <property type="entry name" value="LigB-like"/>
    <property type="match status" value="1"/>
</dbReference>
<evidence type="ECO:0000313" key="7">
    <source>
        <dbReference type="EMBL" id="EKV30445.1"/>
    </source>
</evidence>
<dbReference type="AlphaFoldDB" id="K9GWR5"/>
<dbReference type="InterPro" id="IPR004183">
    <property type="entry name" value="Xdiol_dOase_suB"/>
</dbReference>
<dbReference type="OrthoDB" id="9790889at2"/>
<dbReference type="GO" id="GO:0008270">
    <property type="term" value="F:zinc ion binding"/>
    <property type="evidence" value="ECO:0007669"/>
    <property type="project" value="InterPro"/>
</dbReference>
<evidence type="ECO:0000256" key="3">
    <source>
        <dbReference type="ARBA" id="ARBA00022723"/>
    </source>
</evidence>
<dbReference type="PATRIC" id="fig|1238182.3.peg.2066"/>
<evidence type="ECO:0000256" key="1">
    <source>
        <dbReference type="ARBA" id="ARBA00001947"/>
    </source>
</evidence>
<evidence type="ECO:0000256" key="2">
    <source>
        <dbReference type="ARBA" id="ARBA00007581"/>
    </source>
</evidence>
<dbReference type="PIRSF" id="PIRSF006157">
    <property type="entry name" value="Doxgns_DODA"/>
    <property type="match status" value="1"/>
</dbReference>
<comment type="caution">
    <text evidence="7">The sequence shown here is derived from an EMBL/GenBank/DDBJ whole genome shotgun (WGS) entry which is preliminary data.</text>
</comment>
<dbReference type="STRING" id="1238182.C882_4404"/>
<evidence type="ECO:0000259" key="6">
    <source>
        <dbReference type="Pfam" id="PF02900"/>
    </source>
</evidence>
<evidence type="ECO:0000313" key="8">
    <source>
        <dbReference type="Proteomes" id="UP000009881"/>
    </source>
</evidence>
<accession>K9GWR5</accession>
<gene>
    <name evidence="7" type="ORF">C882_4404</name>
</gene>
<keyword evidence="3" id="KW-0479">Metal-binding</keyword>
<comment type="similarity">
    <text evidence="2">Belongs to the DODA-type extradiol aromatic ring-opening dioxygenase family.</text>
</comment>
<comment type="cofactor">
    <cofactor evidence="1">
        <name>Zn(2+)</name>
        <dbReference type="ChEBI" id="CHEBI:29105"/>
    </cofactor>
</comment>
<organism evidence="7 8">
    <name type="scientific">Caenispirillum salinarum AK4</name>
    <dbReference type="NCBI Taxonomy" id="1238182"/>
    <lineage>
        <taxon>Bacteria</taxon>
        <taxon>Pseudomonadati</taxon>
        <taxon>Pseudomonadota</taxon>
        <taxon>Alphaproteobacteria</taxon>
        <taxon>Rhodospirillales</taxon>
        <taxon>Novispirillaceae</taxon>
        <taxon>Caenispirillum</taxon>
    </lineage>
</organism>
<name>K9GWR5_9PROT</name>
<dbReference type="Pfam" id="PF02900">
    <property type="entry name" value="LigB"/>
    <property type="match status" value="1"/>
</dbReference>
<proteinExistence type="inferred from homology"/>
<dbReference type="PANTHER" id="PTHR30096">
    <property type="entry name" value="4,5-DOPA DIOXYGENASE EXTRADIOL-LIKE PROTEIN"/>
    <property type="match status" value="1"/>
</dbReference>
<dbReference type="RefSeq" id="WP_009540512.1">
    <property type="nucleotide sequence ID" value="NZ_ANHY01000008.1"/>
</dbReference>
<dbReference type="PANTHER" id="PTHR30096:SF0">
    <property type="entry name" value="4,5-DOPA DIOXYGENASE EXTRADIOL-LIKE PROTEIN"/>
    <property type="match status" value="1"/>
</dbReference>
<protein>
    <submittedName>
        <fullName evidence="7">Putative cytoplasmic protein</fullName>
    </submittedName>
</protein>
<sequence length="255" mass="27285">MTPPVLFVSHGAPTVYMDETPAHMALRALGRTLARPRAVLIVSAHWETAGPAVDVSERPATIHDFSGFPPALSRVRYDAPGAPDVAGRVFALMAAAGLAPEPPRERGRDHGAWVPAALMWPEADVPGFQVSVCPARDAAWHRRLGAALAPLRDEGVLIMGSGAVTHNLRAIDFRNREAPAPEWVDAFADWAAERVAAGQPVDDWLSAPEAARNHPTPEHFLPLAVAQGAAGAVSGRLVHGSTDYGVLRMDIHQWD</sequence>
<keyword evidence="5" id="KW-0560">Oxidoreductase</keyword>
<dbReference type="GO" id="GO:0016702">
    <property type="term" value="F:oxidoreductase activity, acting on single donors with incorporation of molecular oxygen, incorporation of two atoms of oxygen"/>
    <property type="evidence" value="ECO:0007669"/>
    <property type="project" value="UniProtKB-ARBA"/>
</dbReference>
<dbReference type="Gene3D" id="3.40.830.10">
    <property type="entry name" value="LigB-like"/>
    <property type="match status" value="1"/>
</dbReference>
<dbReference type="eggNOG" id="COG3384">
    <property type="taxonomic scope" value="Bacteria"/>
</dbReference>
<dbReference type="GO" id="GO:0008198">
    <property type="term" value="F:ferrous iron binding"/>
    <property type="evidence" value="ECO:0007669"/>
    <property type="project" value="InterPro"/>
</dbReference>